<keyword evidence="1" id="KW-0812">Transmembrane</keyword>
<organism evidence="3">
    <name type="scientific">marine sediment metagenome</name>
    <dbReference type="NCBI Taxonomy" id="412755"/>
    <lineage>
        <taxon>unclassified sequences</taxon>
        <taxon>metagenomes</taxon>
        <taxon>ecological metagenomes</taxon>
    </lineage>
</organism>
<evidence type="ECO:0000256" key="1">
    <source>
        <dbReference type="SAM" id="Phobius"/>
    </source>
</evidence>
<dbReference type="EMBL" id="LAZR01026579">
    <property type="protein sequence ID" value="KKL68282.1"/>
    <property type="molecule type" value="Genomic_DNA"/>
</dbReference>
<dbReference type="Pfam" id="PF06808">
    <property type="entry name" value="DctM"/>
    <property type="match status" value="1"/>
</dbReference>
<feature type="domain" description="TRAP C4-dicarboxylate transport system permease DctM subunit" evidence="2">
    <location>
        <begin position="12"/>
        <end position="83"/>
    </location>
</feature>
<feature type="non-terminal residue" evidence="3">
    <location>
        <position position="83"/>
    </location>
</feature>
<sequence>MSPEYLGLILLGALLTGIFIGFPIAFTLIILAIVFGYIGIGPQVFYLMYFQTIGLMKEETLAAVPLFVFMGHMLEQAGLMERL</sequence>
<evidence type="ECO:0000259" key="2">
    <source>
        <dbReference type="Pfam" id="PF06808"/>
    </source>
</evidence>
<accession>A0A0F9GYZ6</accession>
<comment type="caution">
    <text evidence="3">The sequence shown here is derived from an EMBL/GenBank/DDBJ whole genome shotgun (WGS) entry which is preliminary data.</text>
</comment>
<dbReference type="InterPro" id="IPR010656">
    <property type="entry name" value="DctM"/>
</dbReference>
<feature type="transmembrane region" description="Helical" evidence="1">
    <location>
        <begin position="7"/>
        <end position="40"/>
    </location>
</feature>
<keyword evidence="1" id="KW-1133">Transmembrane helix</keyword>
<reference evidence="3" key="1">
    <citation type="journal article" date="2015" name="Nature">
        <title>Complex archaea that bridge the gap between prokaryotes and eukaryotes.</title>
        <authorList>
            <person name="Spang A."/>
            <person name="Saw J.H."/>
            <person name="Jorgensen S.L."/>
            <person name="Zaremba-Niedzwiedzka K."/>
            <person name="Martijn J."/>
            <person name="Lind A.E."/>
            <person name="van Eijk R."/>
            <person name="Schleper C."/>
            <person name="Guy L."/>
            <person name="Ettema T.J."/>
        </authorList>
    </citation>
    <scope>NUCLEOTIDE SEQUENCE</scope>
</reference>
<evidence type="ECO:0000313" key="3">
    <source>
        <dbReference type="EMBL" id="KKL68282.1"/>
    </source>
</evidence>
<proteinExistence type="predicted"/>
<name>A0A0F9GYZ6_9ZZZZ</name>
<dbReference type="AlphaFoldDB" id="A0A0F9GYZ6"/>
<protein>
    <recommendedName>
        <fullName evidence="2">TRAP C4-dicarboxylate transport system permease DctM subunit domain-containing protein</fullName>
    </recommendedName>
</protein>
<gene>
    <name evidence="3" type="ORF">LCGC14_2126560</name>
</gene>
<keyword evidence="1" id="KW-0472">Membrane</keyword>